<comment type="subcellular location">
    <subcellularLocation>
        <location evidence="5">Secreted</location>
    </subcellularLocation>
</comment>
<accession>A0ABU6FDR5</accession>
<comment type="caution">
    <text evidence="9">The sequence shown here is derived from an EMBL/GenBank/DDBJ whole genome shotgun (WGS) entry which is preliminary data.</text>
</comment>
<dbReference type="InterPro" id="IPR006311">
    <property type="entry name" value="TAT_signal"/>
</dbReference>
<dbReference type="PANTHER" id="PTHR31321:SF57">
    <property type="entry name" value="PECTINESTERASE 53-RELATED"/>
    <property type="match status" value="1"/>
</dbReference>
<evidence type="ECO:0000256" key="3">
    <source>
        <dbReference type="ARBA" id="ARBA00023085"/>
    </source>
</evidence>
<dbReference type="InterPro" id="IPR000070">
    <property type="entry name" value="Pectinesterase_cat"/>
</dbReference>
<dbReference type="Proteomes" id="UP001354931">
    <property type="component" value="Unassembled WGS sequence"/>
</dbReference>
<feature type="region of interest" description="Disordered" evidence="6">
    <location>
        <begin position="641"/>
        <end position="665"/>
    </location>
</feature>
<evidence type="ECO:0000313" key="10">
    <source>
        <dbReference type="Proteomes" id="UP001354931"/>
    </source>
</evidence>
<comment type="similarity">
    <text evidence="5">Belongs to the polysaccharide lyase 1 family.</text>
</comment>
<feature type="signal peptide" evidence="7">
    <location>
        <begin position="1"/>
        <end position="32"/>
    </location>
</feature>
<dbReference type="Gene3D" id="2.160.20.10">
    <property type="entry name" value="Single-stranded right-handed beta-helix, Pectin lyase-like"/>
    <property type="match status" value="2"/>
</dbReference>
<dbReference type="RefSeq" id="WP_326021387.1">
    <property type="nucleotide sequence ID" value="NZ_JAOZYC010000155.1"/>
</dbReference>
<dbReference type="Pfam" id="PF00544">
    <property type="entry name" value="Pectate_lyase_4"/>
    <property type="match status" value="1"/>
</dbReference>
<dbReference type="EMBL" id="JAOZYC010000155">
    <property type="protein sequence ID" value="MEB8342063.1"/>
    <property type="molecule type" value="Genomic_DNA"/>
</dbReference>
<keyword evidence="5" id="KW-0624">Polysaccharide degradation</keyword>
<keyword evidence="10" id="KW-1185">Reference proteome</keyword>
<organism evidence="9 10">
    <name type="scientific">Streptomyces endophyticus</name>
    <dbReference type="NCBI Taxonomy" id="714166"/>
    <lineage>
        <taxon>Bacteria</taxon>
        <taxon>Bacillati</taxon>
        <taxon>Actinomycetota</taxon>
        <taxon>Actinomycetes</taxon>
        <taxon>Kitasatosporales</taxon>
        <taxon>Streptomycetaceae</taxon>
        <taxon>Streptomyces</taxon>
    </lineage>
</organism>
<reference evidence="9 10" key="1">
    <citation type="submission" date="2022-10" db="EMBL/GenBank/DDBJ databases">
        <authorList>
            <person name="Xie J."/>
            <person name="Shen N."/>
        </authorList>
    </citation>
    <scope>NUCLEOTIDE SEQUENCE [LARGE SCALE GENOMIC DNA]</scope>
    <source>
        <strain evidence="9 10">YIM65594</strain>
    </source>
</reference>
<keyword evidence="3" id="KW-0063">Aspartyl esterase</keyword>
<feature type="domain" description="Pectate lyase" evidence="8">
    <location>
        <begin position="77"/>
        <end position="296"/>
    </location>
</feature>
<dbReference type="SMART" id="SM00656">
    <property type="entry name" value="Amb_all"/>
    <property type="match status" value="1"/>
</dbReference>
<sequence>MSDTRSKPRHRRRRTVLLAGAPLAVAAAAALAYGGGFLGAAGADTASAATAAAWADDTADGFASVDAQGQDGTYGGRGGETVTVKTLADLEKYATASKPYVIVVAGAITMDPVGKEIKVASDKTIVGAGTAGHIVGGGFFLGTGVHNVIIRNLTIRDSYQGTWNDKDHDFDAIQMDGAHHVWIDHNDLRRMADGLIDVRKDSTDITVSWNKLSNDNKAFGIGWTENVVTDITIHHNWIRETEQRNPSTDNAAHAHLYNNYLQDDPGTDITSSYGNYSRGRTKMVLENSYFQGVNNPVIKDDTATLVQRGSVFSGTSGRNESGGSAFTPSDFYAYTLDKAADVPGLLKSGVGPRSSIGVGTHQVKAAASTLTVAADGSAQYKTVQAAVDAVPANNTARVDIKVAPGTYRGTVTVPANKPHVTIVGTGSSRKSTVLVEGHAAGSKKPDGSTYGTSGSATVTVLAADTQLRNLSVSNDYDESKDTSIAAQAVALRTSADKVFLDSVITSGDQDTLLLDGAGKRVYMKNSYVVGNVDFVFGGATAVIDQSVITLKKRWDGTSAGYVLAPSTAAGQKGLLVNRTTIGGDVSAGSFHLGRNWHAGGDASLDPQATVRDSTLGAAIKAKPWTDMGGFSWKDDRFAEYRNTGDGAGSASADRPQLSDAQAAQQEVADWLGDWTPTAS</sequence>
<feature type="chain" id="PRO_5046472898" evidence="7">
    <location>
        <begin position="33"/>
        <end position="679"/>
    </location>
</feature>
<evidence type="ECO:0000256" key="2">
    <source>
        <dbReference type="ARBA" id="ARBA00022801"/>
    </source>
</evidence>
<keyword evidence="2" id="KW-0378">Hydrolase</keyword>
<gene>
    <name evidence="9" type="ORF">OKJ99_31660</name>
</gene>
<keyword evidence="4 5" id="KW-0456">Lyase</keyword>
<dbReference type="Pfam" id="PF01095">
    <property type="entry name" value="Pectinesterase"/>
    <property type="match status" value="1"/>
</dbReference>
<evidence type="ECO:0000259" key="8">
    <source>
        <dbReference type="SMART" id="SM00656"/>
    </source>
</evidence>
<protein>
    <submittedName>
        <fullName evidence="9">Pectinesterase family protein</fullName>
    </submittedName>
</protein>
<proteinExistence type="inferred from homology"/>
<evidence type="ECO:0000256" key="4">
    <source>
        <dbReference type="ARBA" id="ARBA00023239"/>
    </source>
</evidence>
<keyword evidence="5" id="KW-0964">Secreted</keyword>
<evidence type="ECO:0000256" key="6">
    <source>
        <dbReference type="SAM" id="MobiDB-lite"/>
    </source>
</evidence>
<comment type="similarity">
    <text evidence="1">Belongs to the pectinesterase family.</text>
</comment>
<dbReference type="InterPro" id="IPR002022">
    <property type="entry name" value="Pec_lyase"/>
</dbReference>
<dbReference type="PANTHER" id="PTHR31321">
    <property type="entry name" value="ACYL-COA THIOESTER HYDROLASE YBHC-RELATED"/>
    <property type="match status" value="1"/>
</dbReference>
<evidence type="ECO:0000256" key="1">
    <source>
        <dbReference type="ARBA" id="ARBA00008891"/>
    </source>
</evidence>
<dbReference type="InterPro" id="IPR011050">
    <property type="entry name" value="Pectin_lyase_fold/virulence"/>
</dbReference>
<dbReference type="PROSITE" id="PS51318">
    <property type="entry name" value="TAT"/>
    <property type="match status" value="1"/>
</dbReference>
<keyword evidence="5" id="KW-0119">Carbohydrate metabolism</keyword>
<keyword evidence="7" id="KW-0732">Signal</keyword>
<name>A0ABU6FDR5_9ACTN</name>
<evidence type="ECO:0000256" key="5">
    <source>
        <dbReference type="RuleBase" id="RU361173"/>
    </source>
</evidence>
<evidence type="ECO:0000256" key="7">
    <source>
        <dbReference type="SAM" id="SignalP"/>
    </source>
</evidence>
<dbReference type="InterPro" id="IPR012334">
    <property type="entry name" value="Pectin_lyas_fold"/>
</dbReference>
<evidence type="ECO:0000313" key="9">
    <source>
        <dbReference type="EMBL" id="MEB8342063.1"/>
    </source>
</evidence>
<dbReference type="SUPFAM" id="SSF51126">
    <property type="entry name" value="Pectin lyase-like"/>
    <property type="match status" value="2"/>
</dbReference>